<proteinExistence type="predicted"/>
<gene>
    <name evidence="1" type="ORF">BRAPAZ1V2_A09P39690.2</name>
</gene>
<protein>
    <submittedName>
        <fullName evidence="1">Uncharacterized protein</fullName>
    </submittedName>
</protein>
<dbReference type="AlphaFoldDB" id="A0A8D9CXY5"/>
<dbReference type="Proteomes" id="UP000694005">
    <property type="component" value="Chromosome A09"/>
</dbReference>
<name>A0A8D9CXY5_BRACM</name>
<feature type="non-terminal residue" evidence="1">
    <location>
        <position position="1"/>
    </location>
</feature>
<reference evidence="1 2" key="1">
    <citation type="submission" date="2021-07" db="EMBL/GenBank/DDBJ databases">
        <authorList>
            <consortium name="Genoscope - CEA"/>
            <person name="William W."/>
        </authorList>
    </citation>
    <scope>NUCLEOTIDE SEQUENCE [LARGE SCALE GENOMIC DNA]</scope>
</reference>
<sequence length="65" mass="7226">MQPACAQVSAKSILMGALKPKRVFIHPFSHGLLGLWTRPVFIHPFSTLGLDHTTLKTKGKNVNTW</sequence>
<evidence type="ECO:0000313" key="2">
    <source>
        <dbReference type="Proteomes" id="UP000694005"/>
    </source>
</evidence>
<dbReference type="EMBL" id="LS974625">
    <property type="protein sequence ID" value="CAG7863502.1"/>
    <property type="molecule type" value="Genomic_DNA"/>
</dbReference>
<dbReference type="Gramene" id="A09p39690.2_BraZ1">
    <property type="protein sequence ID" value="A09p39690.2_BraZ1.CDS"/>
    <property type="gene ID" value="A09g39690.2_BraZ1"/>
</dbReference>
<evidence type="ECO:0000313" key="1">
    <source>
        <dbReference type="EMBL" id="CAG7863502.1"/>
    </source>
</evidence>
<organism evidence="1 2">
    <name type="scientific">Brassica campestris</name>
    <name type="common">Field mustard</name>
    <dbReference type="NCBI Taxonomy" id="3711"/>
    <lineage>
        <taxon>Eukaryota</taxon>
        <taxon>Viridiplantae</taxon>
        <taxon>Streptophyta</taxon>
        <taxon>Embryophyta</taxon>
        <taxon>Tracheophyta</taxon>
        <taxon>Spermatophyta</taxon>
        <taxon>Magnoliopsida</taxon>
        <taxon>eudicotyledons</taxon>
        <taxon>Gunneridae</taxon>
        <taxon>Pentapetalae</taxon>
        <taxon>rosids</taxon>
        <taxon>malvids</taxon>
        <taxon>Brassicales</taxon>
        <taxon>Brassicaceae</taxon>
        <taxon>Brassiceae</taxon>
        <taxon>Brassica</taxon>
    </lineage>
</organism>
<accession>A0A8D9CXY5</accession>